<keyword evidence="2" id="KW-1185">Reference proteome</keyword>
<name>A0A2I1HSB2_9GLOM</name>
<dbReference type="EMBL" id="LLXI01005852">
    <property type="protein sequence ID" value="PKY61774.1"/>
    <property type="molecule type" value="Genomic_DNA"/>
</dbReference>
<sequence>MQSILTDSLLTTFYKVTNDFSLGLNCSFKLNDNSELSDKARRIFDYIKGKIPLSSKQKETKLKDTIESFVIDLAYDGVYRSWSCFKNKLTTDKGSFPLIVLIFSHFVMIEQHVSEIINDYENQPPPGSYTSPEQIESVKFIRKMPITPQLKLLLKQ</sequence>
<evidence type="ECO:0000313" key="2">
    <source>
        <dbReference type="Proteomes" id="UP000234323"/>
    </source>
</evidence>
<reference evidence="1 2" key="1">
    <citation type="submission" date="2015-10" db="EMBL/GenBank/DDBJ databases">
        <title>Genome analyses suggest a sexual origin of heterokaryosis in a supposedly ancient asexual fungus.</title>
        <authorList>
            <person name="Ropars J."/>
            <person name="Sedzielewska K."/>
            <person name="Noel J."/>
            <person name="Charron P."/>
            <person name="Farinelli L."/>
            <person name="Marton T."/>
            <person name="Kruger M."/>
            <person name="Pelin A."/>
            <person name="Brachmann A."/>
            <person name="Corradi N."/>
        </authorList>
    </citation>
    <scope>NUCLEOTIDE SEQUENCE [LARGE SCALE GENOMIC DNA]</scope>
    <source>
        <strain evidence="1 2">A4</strain>
    </source>
</reference>
<protein>
    <submittedName>
        <fullName evidence="1">Uncharacterized protein</fullName>
    </submittedName>
</protein>
<organism evidence="1 2">
    <name type="scientific">Rhizophagus irregularis</name>
    <dbReference type="NCBI Taxonomy" id="588596"/>
    <lineage>
        <taxon>Eukaryota</taxon>
        <taxon>Fungi</taxon>
        <taxon>Fungi incertae sedis</taxon>
        <taxon>Mucoromycota</taxon>
        <taxon>Glomeromycotina</taxon>
        <taxon>Glomeromycetes</taxon>
        <taxon>Glomerales</taxon>
        <taxon>Glomeraceae</taxon>
        <taxon>Rhizophagus</taxon>
    </lineage>
</organism>
<dbReference type="VEuPathDB" id="FungiDB:FUN_024715"/>
<evidence type="ECO:0000313" key="1">
    <source>
        <dbReference type="EMBL" id="PKY61774.1"/>
    </source>
</evidence>
<accession>A0A2I1HSB2</accession>
<comment type="caution">
    <text evidence="1">The sequence shown here is derived from an EMBL/GenBank/DDBJ whole genome shotgun (WGS) entry which is preliminary data.</text>
</comment>
<gene>
    <name evidence="1" type="ORF">RhiirA4_487224</name>
</gene>
<dbReference type="Proteomes" id="UP000234323">
    <property type="component" value="Unassembled WGS sequence"/>
</dbReference>
<proteinExistence type="predicted"/>
<dbReference type="AlphaFoldDB" id="A0A2I1HSB2"/>